<keyword evidence="2" id="KW-0732">Signal</keyword>
<evidence type="ECO:0000256" key="1">
    <source>
        <dbReference type="ARBA" id="ARBA00006865"/>
    </source>
</evidence>
<dbReference type="InterPro" id="IPR013320">
    <property type="entry name" value="ConA-like_dom_sf"/>
</dbReference>
<dbReference type="RefSeq" id="WP_344788606.1">
    <property type="nucleotide sequence ID" value="NZ_BAABCA010000005.1"/>
</dbReference>
<organism evidence="4 5">
    <name type="scientific">Postechiella marina</name>
    <dbReference type="NCBI Taxonomy" id="943941"/>
    <lineage>
        <taxon>Bacteria</taxon>
        <taxon>Pseudomonadati</taxon>
        <taxon>Bacteroidota</taxon>
        <taxon>Flavobacteriia</taxon>
        <taxon>Flavobacteriales</taxon>
        <taxon>Flavobacteriaceae</taxon>
        <taxon>Postechiella</taxon>
    </lineage>
</organism>
<feature type="chain" id="PRO_5046729400" description="GH16 domain-containing protein" evidence="2">
    <location>
        <begin position="24"/>
        <end position="416"/>
    </location>
</feature>
<dbReference type="Proteomes" id="UP001501496">
    <property type="component" value="Unassembled WGS sequence"/>
</dbReference>
<keyword evidence="5" id="KW-1185">Reference proteome</keyword>
<name>A0ABP8CCN7_9FLAO</name>
<protein>
    <recommendedName>
        <fullName evidence="3">GH16 domain-containing protein</fullName>
    </recommendedName>
</protein>
<accession>A0ABP8CCN7</accession>
<feature type="domain" description="GH16" evidence="3">
    <location>
        <begin position="22"/>
        <end position="298"/>
    </location>
</feature>
<evidence type="ECO:0000259" key="3">
    <source>
        <dbReference type="PROSITE" id="PS51762"/>
    </source>
</evidence>
<dbReference type="Gene3D" id="2.60.120.200">
    <property type="match status" value="1"/>
</dbReference>
<dbReference type="SUPFAM" id="SSF49899">
    <property type="entry name" value="Concanavalin A-like lectins/glucanases"/>
    <property type="match status" value="1"/>
</dbReference>
<evidence type="ECO:0000313" key="4">
    <source>
        <dbReference type="EMBL" id="GAA4237641.1"/>
    </source>
</evidence>
<comment type="similarity">
    <text evidence="1">Belongs to the glycosyl hydrolase 16 family.</text>
</comment>
<gene>
    <name evidence="4" type="ORF">GCM10022291_25030</name>
</gene>
<dbReference type="InterPro" id="IPR000757">
    <property type="entry name" value="Beta-glucanase-like"/>
</dbReference>
<sequence>MNFKKITAFIVLVCIGNLIYVQAQSGPPKPPIGKRWVLNPDFSDEFNGTELDTDKWLDNHPTWKGREPGLFMSSQVSVKDGYLQIRGEKMKKDTIINAYNREMIFNVKGGAVVSKKAAFLGYYETKMKASATTMSATFWFSTSKTSIGPNDCDKYGLEWDIQECIGRKGDFKGSFFASGMHSNAHFWYTDCEKKKHDYRAAQVRFEDDEVASKDFHVYGGWWRDESSASYYYDNRAPKHQYFYDKVKKKPFDKPMYMRLVCETYPFPWIELPNDEELADPSKNVVYYDWVRGYKLVDFNDESHDTKQENPIRIYDEGVIFDSESIDLKSSKALKIPLSYKANKDRVISFLLKDSEGKNIVDQKITAYAGYANFEYDLKLKSKLKPSNTYVLLVTTYPIGDKKSFLDKSTLLINITK</sequence>
<comment type="caution">
    <text evidence="4">The sequence shown here is derived from an EMBL/GenBank/DDBJ whole genome shotgun (WGS) entry which is preliminary data.</text>
</comment>
<evidence type="ECO:0000256" key="2">
    <source>
        <dbReference type="SAM" id="SignalP"/>
    </source>
</evidence>
<evidence type="ECO:0000313" key="5">
    <source>
        <dbReference type="Proteomes" id="UP001501496"/>
    </source>
</evidence>
<reference evidence="5" key="1">
    <citation type="journal article" date="2019" name="Int. J. Syst. Evol. Microbiol.">
        <title>The Global Catalogue of Microorganisms (GCM) 10K type strain sequencing project: providing services to taxonomists for standard genome sequencing and annotation.</title>
        <authorList>
            <consortium name="The Broad Institute Genomics Platform"/>
            <consortium name="The Broad Institute Genome Sequencing Center for Infectious Disease"/>
            <person name="Wu L."/>
            <person name="Ma J."/>
        </authorList>
    </citation>
    <scope>NUCLEOTIDE SEQUENCE [LARGE SCALE GENOMIC DNA]</scope>
    <source>
        <strain evidence="5">JCM 17630</strain>
    </source>
</reference>
<dbReference type="PROSITE" id="PS51762">
    <property type="entry name" value="GH16_2"/>
    <property type="match status" value="1"/>
</dbReference>
<dbReference type="EMBL" id="BAABCA010000005">
    <property type="protein sequence ID" value="GAA4237641.1"/>
    <property type="molecule type" value="Genomic_DNA"/>
</dbReference>
<feature type="signal peptide" evidence="2">
    <location>
        <begin position="1"/>
        <end position="23"/>
    </location>
</feature>
<proteinExistence type="inferred from homology"/>